<organism evidence="4 5">
    <name type="scientific">Leishmania orientalis</name>
    <dbReference type="NCBI Taxonomy" id="2249476"/>
    <lineage>
        <taxon>Eukaryota</taxon>
        <taxon>Discoba</taxon>
        <taxon>Euglenozoa</taxon>
        <taxon>Kinetoplastea</taxon>
        <taxon>Metakinetoplastina</taxon>
        <taxon>Trypanosomatida</taxon>
        <taxon>Trypanosomatidae</taxon>
        <taxon>Leishmaniinae</taxon>
        <taxon>Leishmania</taxon>
    </lineage>
</organism>
<feature type="compositionally biased region" description="Basic residues" evidence="1">
    <location>
        <begin position="23"/>
        <end position="38"/>
    </location>
</feature>
<feature type="compositionally biased region" description="Basic and acidic residues" evidence="1">
    <location>
        <begin position="404"/>
        <end position="422"/>
    </location>
</feature>
<protein>
    <recommendedName>
        <fullName evidence="3">MSP domain-containing protein</fullName>
    </recommendedName>
</protein>
<evidence type="ECO:0000259" key="3">
    <source>
        <dbReference type="PROSITE" id="PS50202"/>
    </source>
</evidence>
<proteinExistence type="predicted"/>
<feature type="region of interest" description="Disordered" evidence="1">
    <location>
        <begin position="1"/>
        <end position="40"/>
    </location>
</feature>
<dbReference type="SUPFAM" id="SSF49354">
    <property type="entry name" value="PapD-like"/>
    <property type="match status" value="1"/>
</dbReference>
<evidence type="ECO:0000313" key="4">
    <source>
        <dbReference type="EMBL" id="KAG5481891.1"/>
    </source>
</evidence>
<keyword evidence="2" id="KW-1133">Transmembrane helix</keyword>
<dbReference type="Pfam" id="PF00635">
    <property type="entry name" value="Motile_Sperm"/>
    <property type="match status" value="1"/>
</dbReference>
<dbReference type="KEGG" id="loi:92362811"/>
<feature type="compositionally biased region" description="Basic and acidic residues" evidence="1">
    <location>
        <begin position="366"/>
        <end position="395"/>
    </location>
</feature>
<dbReference type="GeneID" id="92362811"/>
<dbReference type="InterPro" id="IPR000535">
    <property type="entry name" value="MSP_dom"/>
</dbReference>
<feature type="transmembrane region" description="Helical" evidence="2">
    <location>
        <begin position="258"/>
        <end position="276"/>
    </location>
</feature>
<reference evidence="5" key="1">
    <citation type="journal article" date="2021" name="Microbiol. Resour. Announc.">
        <title>LGAAP: Leishmaniinae Genome Assembly and Annotation Pipeline.</title>
        <authorList>
            <person name="Almutairi H."/>
            <person name="Urbaniak M.D."/>
            <person name="Bates M.D."/>
            <person name="Jariyapan N."/>
            <person name="Kwakye-Nuako G."/>
            <person name="Thomaz-Soccol V."/>
            <person name="Al-Salem W.S."/>
            <person name="Dillon R.J."/>
            <person name="Bates P.A."/>
            <person name="Gatherer D."/>
        </authorList>
    </citation>
    <scope>NUCLEOTIDE SEQUENCE [LARGE SCALE GENOMIC DNA]</scope>
</reference>
<dbReference type="SMR" id="A0A836GV50"/>
<dbReference type="Gene3D" id="2.60.40.10">
    <property type="entry name" value="Immunoglobulins"/>
    <property type="match status" value="1"/>
</dbReference>
<evidence type="ECO:0000256" key="1">
    <source>
        <dbReference type="SAM" id="MobiDB-lite"/>
    </source>
</evidence>
<keyword evidence="2" id="KW-0812">Transmembrane</keyword>
<keyword evidence="2" id="KW-0472">Membrane</keyword>
<reference evidence="5" key="2">
    <citation type="journal article" date="2021" name="Sci. Data">
        <title>Chromosome-scale genome sequencing, assembly and annotation of six genomes from subfamily Leishmaniinae.</title>
        <authorList>
            <person name="Almutairi H."/>
            <person name="Urbaniak M.D."/>
            <person name="Bates M.D."/>
            <person name="Jariyapan N."/>
            <person name="Kwakye-Nuako G."/>
            <person name="Thomaz Soccol V."/>
            <person name="Al-Salem W.S."/>
            <person name="Dillon R.J."/>
            <person name="Bates P.A."/>
            <person name="Gatherer D."/>
        </authorList>
    </citation>
    <scope>NUCLEOTIDE SEQUENCE [LARGE SCALE GENOMIC DNA]</scope>
</reference>
<sequence>MDPHHSLVSASPSEGVIESPLGAKHHSPSHQQRHRSAKTHSQIKIEPNCLVFPPPHFGRCIQNAISIYNVSKQPCVFKMRSQNPERYVAKPHVAIMAPESATRSFVTLRDMNTMGVKNLPEGTQDRFRFSVKLYDPDTVDPSLSPKDLWSLLAARGQRVDHEQDLIAYFTKRDTPVGGLVTFFPPTYIPVIPLAASKAASLSTPATASIGAQGSHSAATLTCNGDASAEAQRRKTGGGAAPKSAAFFSAAKDTAASRVFWIIVSIVTVMVLSVAVMTRRMWGVGDTAVVQVEAAAAPGRPAPELLAKQAHRVVRTVSVEPPTPHVRLMQQYGEPGAEPVQMQPHSQHRKGHQSSETEVAPPAIESPRQHYDAPPAHEEAYYHRHQEHCQGPEARVETAVAESAHQAHAEHAPRQQQEAHQHTEQAVPPAFPA</sequence>
<name>A0A836GV50_9TRYP</name>
<comment type="caution">
    <text evidence="4">The sequence shown here is derived from an EMBL/GenBank/DDBJ whole genome shotgun (WGS) entry which is preliminary data.</text>
</comment>
<dbReference type="RefSeq" id="XP_067064251.1">
    <property type="nucleotide sequence ID" value="XM_067208877.1"/>
</dbReference>
<gene>
    <name evidence="4" type="ORF">LSCM4_06970</name>
</gene>
<evidence type="ECO:0000256" key="2">
    <source>
        <dbReference type="SAM" id="Phobius"/>
    </source>
</evidence>
<dbReference type="Proteomes" id="UP000674143">
    <property type="component" value="Unassembled WGS sequence"/>
</dbReference>
<feature type="region of interest" description="Disordered" evidence="1">
    <location>
        <begin position="335"/>
        <end position="432"/>
    </location>
</feature>
<evidence type="ECO:0000313" key="5">
    <source>
        <dbReference type="Proteomes" id="UP000674143"/>
    </source>
</evidence>
<feature type="domain" description="MSP" evidence="3">
    <location>
        <begin position="42"/>
        <end position="170"/>
    </location>
</feature>
<keyword evidence="5" id="KW-1185">Reference proteome</keyword>
<accession>A0A836GV50</accession>
<dbReference type="PROSITE" id="PS50202">
    <property type="entry name" value="MSP"/>
    <property type="match status" value="1"/>
</dbReference>
<dbReference type="InterPro" id="IPR013783">
    <property type="entry name" value="Ig-like_fold"/>
</dbReference>
<dbReference type="EMBL" id="JAFHLR010000017">
    <property type="protein sequence ID" value="KAG5481891.1"/>
    <property type="molecule type" value="Genomic_DNA"/>
</dbReference>
<dbReference type="InterPro" id="IPR008962">
    <property type="entry name" value="PapD-like_sf"/>
</dbReference>
<dbReference type="AlphaFoldDB" id="A0A836GV50"/>